<evidence type="ECO:0000313" key="2">
    <source>
        <dbReference type="EMBL" id="OGG62912.1"/>
    </source>
</evidence>
<dbReference type="PANTHER" id="PTHR21666">
    <property type="entry name" value="PEPTIDASE-RELATED"/>
    <property type="match status" value="1"/>
</dbReference>
<protein>
    <recommendedName>
        <fullName evidence="1">M23ase beta-sheet core domain-containing protein</fullName>
    </recommendedName>
</protein>
<dbReference type="GO" id="GO:0004222">
    <property type="term" value="F:metalloendopeptidase activity"/>
    <property type="evidence" value="ECO:0007669"/>
    <property type="project" value="TreeGrafter"/>
</dbReference>
<proteinExistence type="predicted"/>
<evidence type="ECO:0000313" key="3">
    <source>
        <dbReference type="Proteomes" id="UP000178532"/>
    </source>
</evidence>
<name>A0A1F6DPF8_9BACT</name>
<dbReference type="InterPro" id="IPR011055">
    <property type="entry name" value="Dup_hybrid_motif"/>
</dbReference>
<dbReference type="Proteomes" id="UP000178532">
    <property type="component" value="Unassembled WGS sequence"/>
</dbReference>
<organism evidence="2 3">
    <name type="scientific">Candidatus Kaiserbacteria bacterium RIFCSPHIGHO2_02_FULL_54_22</name>
    <dbReference type="NCBI Taxonomy" id="1798495"/>
    <lineage>
        <taxon>Bacteria</taxon>
        <taxon>Candidatus Kaiseribacteriota</taxon>
    </lineage>
</organism>
<dbReference type="STRING" id="1798495.A3C19_02210"/>
<dbReference type="AlphaFoldDB" id="A0A1F6DPF8"/>
<dbReference type="InterPro" id="IPR016047">
    <property type="entry name" value="M23ase_b-sheet_dom"/>
</dbReference>
<accession>A0A1F6DPF8</accession>
<evidence type="ECO:0000259" key="1">
    <source>
        <dbReference type="Pfam" id="PF01551"/>
    </source>
</evidence>
<comment type="caution">
    <text evidence="2">The sequence shown here is derived from an EMBL/GenBank/DDBJ whole genome shotgun (WGS) entry which is preliminary data.</text>
</comment>
<gene>
    <name evidence="2" type="ORF">A3C19_02210</name>
</gene>
<reference evidence="2 3" key="1">
    <citation type="journal article" date="2016" name="Nat. Commun.">
        <title>Thousands of microbial genomes shed light on interconnected biogeochemical processes in an aquifer system.</title>
        <authorList>
            <person name="Anantharaman K."/>
            <person name="Brown C.T."/>
            <person name="Hug L.A."/>
            <person name="Sharon I."/>
            <person name="Castelle C.J."/>
            <person name="Probst A.J."/>
            <person name="Thomas B.C."/>
            <person name="Singh A."/>
            <person name="Wilkins M.J."/>
            <person name="Karaoz U."/>
            <person name="Brodie E.L."/>
            <person name="Williams K.H."/>
            <person name="Hubbard S.S."/>
            <person name="Banfield J.F."/>
        </authorList>
    </citation>
    <scope>NUCLEOTIDE SEQUENCE [LARGE SCALE GENOMIC DNA]</scope>
</reference>
<dbReference type="SUPFAM" id="SSF51261">
    <property type="entry name" value="Duplicated hybrid motif"/>
    <property type="match status" value="1"/>
</dbReference>
<dbReference type="Gene3D" id="2.70.70.10">
    <property type="entry name" value="Glucose Permease (Domain IIA)"/>
    <property type="match status" value="1"/>
</dbReference>
<dbReference type="Pfam" id="PF01551">
    <property type="entry name" value="Peptidase_M23"/>
    <property type="match status" value="1"/>
</dbReference>
<dbReference type="PANTHER" id="PTHR21666:SF270">
    <property type="entry name" value="MUREIN HYDROLASE ACTIVATOR ENVC"/>
    <property type="match status" value="1"/>
</dbReference>
<feature type="domain" description="M23ase beta-sheet core" evidence="1">
    <location>
        <begin position="23"/>
        <end position="123"/>
    </location>
</feature>
<dbReference type="EMBL" id="MFLI01000001">
    <property type="protein sequence ID" value="OGG62912.1"/>
    <property type="molecule type" value="Genomic_DNA"/>
</dbReference>
<dbReference type="InterPro" id="IPR050570">
    <property type="entry name" value="Cell_wall_metabolism_enzyme"/>
</dbReference>
<dbReference type="CDD" id="cd12797">
    <property type="entry name" value="M23_peptidase"/>
    <property type="match status" value="1"/>
</dbReference>
<sequence>MEISNEVRITYDESPAHVGNLAYSVDFICKEGTEVKATEDGIVVDLKSDSDTGGEDQSMEPLGNFIEIQHENDEYSEYEHLKKNGMMVKIGDRVKKGQIIGHSGATGWLAHLGPHLHFMVGEYGNLDEYKTLSIVWKEAN</sequence>